<organism evidence="5 6">
    <name type="scientific">Pseudonocardia alni</name>
    <name type="common">Amycolata alni</name>
    <dbReference type="NCBI Taxonomy" id="33907"/>
    <lineage>
        <taxon>Bacteria</taxon>
        <taxon>Bacillati</taxon>
        <taxon>Actinomycetota</taxon>
        <taxon>Actinomycetes</taxon>
        <taxon>Pseudonocardiales</taxon>
        <taxon>Pseudonocardiaceae</taxon>
        <taxon>Pseudonocardia</taxon>
    </lineage>
</organism>
<dbReference type="Pfam" id="PF00067">
    <property type="entry name" value="p450"/>
    <property type="match status" value="1"/>
</dbReference>
<accession>A0A852W2S2</accession>
<dbReference type="GO" id="GO:0020037">
    <property type="term" value="F:heme binding"/>
    <property type="evidence" value="ECO:0007669"/>
    <property type="project" value="InterPro"/>
</dbReference>
<dbReference type="InterPro" id="IPR017972">
    <property type="entry name" value="Cyt_P450_CS"/>
</dbReference>
<proteinExistence type="inferred from homology"/>
<evidence type="ECO:0000256" key="3">
    <source>
        <dbReference type="PIRSR" id="PIRSR602401-1"/>
    </source>
</evidence>
<evidence type="ECO:0000313" key="6">
    <source>
        <dbReference type="Proteomes" id="UP000549695"/>
    </source>
</evidence>
<gene>
    <name evidence="5" type="ORF">HDA37_002036</name>
</gene>
<keyword evidence="3 4" id="KW-0408">Iron</keyword>
<evidence type="ECO:0000313" key="5">
    <source>
        <dbReference type="EMBL" id="NYG01751.1"/>
    </source>
</evidence>
<dbReference type="PANTHER" id="PTHR24305">
    <property type="entry name" value="CYTOCHROME P450"/>
    <property type="match status" value="1"/>
</dbReference>
<dbReference type="InterPro" id="IPR002401">
    <property type="entry name" value="Cyt_P450_E_grp-I"/>
</dbReference>
<evidence type="ECO:0000256" key="4">
    <source>
        <dbReference type="RuleBase" id="RU000461"/>
    </source>
</evidence>
<dbReference type="Proteomes" id="UP000549695">
    <property type="component" value="Unassembled WGS sequence"/>
</dbReference>
<comment type="cofactor">
    <cofactor evidence="1 3">
        <name>heme</name>
        <dbReference type="ChEBI" id="CHEBI:30413"/>
    </cofactor>
</comment>
<dbReference type="RefSeq" id="WP_179760938.1">
    <property type="nucleotide sequence ID" value="NZ_BAAAJZ010000015.1"/>
</dbReference>
<dbReference type="InterPro" id="IPR036396">
    <property type="entry name" value="Cyt_P450_sf"/>
</dbReference>
<name>A0A852W2S2_PSEA5</name>
<dbReference type="PANTHER" id="PTHR24305:SF166">
    <property type="entry name" value="CYTOCHROME P450 12A4, MITOCHONDRIAL-RELATED"/>
    <property type="match status" value="1"/>
</dbReference>
<dbReference type="InterPro" id="IPR001128">
    <property type="entry name" value="Cyt_P450"/>
</dbReference>
<keyword evidence="3 4" id="KW-0479">Metal-binding</keyword>
<comment type="caution">
    <text evidence="5">The sequence shown here is derived from an EMBL/GenBank/DDBJ whole genome shotgun (WGS) entry which is preliminary data.</text>
</comment>
<dbReference type="AlphaFoldDB" id="A0A852W2S2"/>
<evidence type="ECO:0000256" key="2">
    <source>
        <dbReference type="ARBA" id="ARBA00010617"/>
    </source>
</evidence>
<dbReference type="GO" id="GO:0016705">
    <property type="term" value="F:oxidoreductase activity, acting on paired donors, with incorporation or reduction of molecular oxygen"/>
    <property type="evidence" value="ECO:0007669"/>
    <property type="project" value="InterPro"/>
</dbReference>
<keyword evidence="4" id="KW-0560">Oxidoreductase</keyword>
<keyword evidence="6" id="KW-1185">Reference proteome</keyword>
<keyword evidence="4" id="KW-0503">Monooxygenase</keyword>
<dbReference type="SUPFAM" id="SSF48264">
    <property type="entry name" value="Cytochrome P450"/>
    <property type="match status" value="1"/>
</dbReference>
<evidence type="ECO:0000256" key="1">
    <source>
        <dbReference type="ARBA" id="ARBA00001971"/>
    </source>
</evidence>
<feature type="binding site" description="axial binding residue" evidence="3">
    <location>
        <position position="383"/>
    </location>
    <ligand>
        <name>heme</name>
        <dbReference type="ChEBI" id="CHEBI:30413"/>
    </ligand>
    <ligandPart>
        <name>Fe</name>
        <dbReference type="ChEBI" id="CHEBI:18248"/>
    </ligandPart>
</feature>
<dbReference type="InterPro" id="IPR050121">
    <property type="entry name" value="Cytochrome_P450_monoxygenase"/>
</dbReference>
<dbReference type="PROSITE" id="PS00086">
    <property type="entry name" value="CYTOCHROME_P450"/>
    <property type="match status" value="1"/>
</dbReference>
<dbReference type="EMBL" id="JACCCZ010000001">
    <property type="protein sequence ID" value="NYG01751.1"/>
    <property type="molecule type" value="Genomic_DNA"/>
</dbReference>
<reference evidence="5 6" key="1">
    <citation type="submission" date="2020-07" db="EMBL/GenBank/DDBJ databases">
        <title>Sequencing the genomes of 1000 actinobacteria strains.</title>
        <authorList>
            <person name="Klenk H.-P."/>
        </authorList>
    </citation>
    <scope>NUCLEOTIDE SEQUENCE [LARGE SCALE GENOMIC DNA]</scope>
    <source>
        <strain evidence="5 6">DSM 44749</strain>
    </source>
</reference>
<dbReference type="Gene3D" id="1.10.630.10">
    <property type="entry name" value="Cytochrome P450"/>
    <property type="match status" value="1"/>
</dbReference>
<dbReference type="GeneID" id="98051813"/>
<dbReference type="PRINTS" id="PR00385">
    <property type="entry name" value="P450"/>
</dbReference>
<dbReference type="GO" id="GO:0004497">
    <property type="term" value="F:monooxygenase activity"/>
    <property type="evidence" value="ECO:0007669"/>
    <property type="project" value="UniProtKB-KW"/>
</dbReference>
<protein>
    <submittedName>
        <fullName evidence="5">Cytochrome P450</fullName>
    </submittedName>
</protein>
<sequence length="451" mass="48650">MPRPPSIPLAPGALPVLGHAVPLLRDALAFTSSLPALGPLARIRLGPFSVVMACDPDVTRQVLLDDRTYDKEGPVIERIREVAGNGLSTCPHSSHRRQRRLCQPSFQGDRFPAYAEVFAATAEASSIAWHTGQHLDVTREMMTLTARATMVTIFSGELPADVVDRSIDDTTTLVRGVFRRMLTPPLLSRLPIPFNRRFDEARARLLDVVATIVANRRADPTDHGDLMSSLLGAVDDGATLTDAELADQVLTFFIGGTETAANTLAWALYLLATHPEVQDQVAAEACAAGGAGSPPLDGVTGRVLTETLRLFPPAWLFTRTLTADTELGGVELPRGTVVAVSPYLIQHRGDLYRDPDRFDPGRWVDRAPDRSAYLPFGAGARKCIGDRFALTEMVTALHAVLRRWRVEPLSPEPFRPAVEATITARGLTLRVVARDAAPAVGEPSAGAGCPA</sequence>
<comment type="similarity">
    <text evidence="2 4">Belongs to the cytochrome P450 family.</text>
</comment>
<keyword evidence="3 4" id="KW-0349">Heme</keyword>
<dbReference type="PRINTS" id="PR00463">
    <property type="entry name" value="EP450I"/>
</dbReference>
<dbReference type="GO" id="GO:0005506">
    <property type="term" value="F:iron ion binding"/>
    <property type="evidence" value="ECO:0007669"/>
    <property type="project" value="InterPro"/>
</dbReference>